<evidence type="ECO:0000256" key="1">
    <source>
        <dbReference type="SAM" id="Phobius"/>
    </source>
</evidence>
<protein>
    <submittedName>
        <fullName evidence="3">Polysaccharide deacetylase</fullName>
    </submittedName>
</protein>
<dbReference type="CDD" id="cd10944">
    <property type="entry name" value="CE4_SmPgdA_like"/>
    <property type="match status" value="1"/>
</dbReference>
<dbReference type="SUPFAM" id="SSF88713">
    <property type="entry name" value="Glycoside hydrolase/deacetylase"/>
    <property type="match status" value="1"/>
</dbReference>
<dbReference type="InterPro" id="IPR050248">
    <property type="entry name" value="Polysacc_deacetylase_ArnD"/>
</dbReference>
<evidence type="ECO:0000259" key="2">
    <source>
        <dbReference type="PROSITE" id="PS51677"/>
    </source>
</evidence>
<dbReference type="EMBL" id="JACJLL010000016">
    <property type="protein sequence ID" value="MBM6818550.1"/>
    <property type="molecule type" value="Genomic_DNA"/>
</dbReference>
<organism evidence="3 4">
    <name type="scientific">Clostridium saudiense</name>
    <dbReference type="NCBI Taxonomy" id="1414720"/>
    <lineage>
        <taxon>Bacteria</taxon>
        <taxon>Bacillati</taxon>
        <taxon>Bacillota</taxon>
        <taxon>Clostridia</taxon>
        <taxon>Eubacteriales</taxon>
        <taxon>Clostridiaceae</taxon>
        <taxon>Clostridium</taxon>
    </lineage>
</organism>
<evidence type="ECO:0000313" key="3">
    <source>
        <dbReference type="EMBL" id="MBM6818550.1"/>
    </source>
</evidence>
<comment type="caution">
    <text evidence="3">The sequence shown here is derived from an EMBL/GenBank/DDBJ whole genome shotgun (WGS) entry which is preliminary data.</text>
</comment>
<dbReference type="InterPro" id="IPR002509">
    <property type="entry name" value="NODB_dom"/>
</dbReference>
<gene>
    <name evidence="3" type="ORF">H6A19_04205</name>
</gene>
<dbReference type="RefSeq" id="WP_195963819.1">
    <property type="nucleotide sequence ID" value="NZ_JACJLL010000016.1"/>
</dbReference>
<keyword evidence="1" id="KW-1133">Transmembrane helix</keyword>
<proteinExistence type="predicted"/>
<sequence>MYKLSKIIIKNSALIVVLLIAFVFSIGAFYQDKLYNENKEVIAIQNKSFIDNKIYEYTSDDSADGNAQSKENINTAINRQNLVYTSYENDLYADNAKDVENMLNKWNYLREDGKKVAYLTFDDGPSTEVTQQILETLKVNNVKATFFVLGSNVEKSNIQKELLKEMVMEGHAIGNHGYCHDYSILYPGRVANPTVLVNDMKKSEDVMRSVLGDGFSTSVIRLPGGHMSWNTKALDPVLEKNGYTYIDWNTLNGDAESNDRTVEQLVNRLKGSIRDLAGNDDVLIILMHDTNAKKATAQSLQEIIDYLKSLGYEFRTLK</sequence>
<dbReference type="Proteomes" id="UP000767334">
    <property type="component" value="Unassembled WGS sequence"/>
</dbReference>
<dbReference type="InterPro" id="IPR011330">
    <property type="entry name" value="Glyco_hydro/deAcase_b/a-brl"/>
</dbReference>
<accession>A0ABS2FDD1</accession>
<dbReference type="Gene3D" id="3.20.20.370">
    <property type="entry name" value="Glycoside hydrolase/deacetylase"/>
    <property type="match status" value="1"/>
</dbReference>
<keyword evidence="4" id="KW-1185">Reference proteome</keyword>
<reference evidence="3 4" key="1">
    <citation type="journal article" date="2021" name="Sci. Rep.">
        <title>The distribution of antibiotic resistance genes in chicken gut microbiota commensals.</title>
        <authorList>
            <person name="Juricova H."/>
            <person name="Matiasovicova J."/>
            <person name="Kubasova T."/>
            <person name="Cejkova D."/>
            <person name="Rychlik I."/>
        </authorList>
    </citation>
    <scope>NUCLEOTIDE SEQUENCE [LARGE SCALE GENOMIC DNA]</scope>
    <source>
        <strain evidence="3 4">An435</strain>
    </source>
</reference>
<keyword evidence="1" id="KW-0812">Transmembrane</keyword>
<keyword evidence="1" id="KW-0472">Membrane</keyword>
<evidence type="ECO:0000313" key="4">
    <source>
        <dbReference type="Proteomes" id="UP000767334"/>
    </source>
</evidence>
<feature type="domain" description="NodB homology" evidence="2">
    <location>
        <begin position="115"/>
        <end position="315"/>
    </location>
</feature>
<name>A0ABS2FDD1_9CLOT</name>
<dbReference type="PROSITE" id="PS51677">
    <property type="entry name" value="NODB"/>
    <property type="match status" value="1"/>
</dbReference>
<dbReference type="Pfam" id="PF01522">
    <property type="entry name" value="Polysacc_deac_1"/>
    <property type="match status" value="1"/>
</dbReference>
<feature type="transmembrane region" description="Helical" evidence="1">
    <location>
        <begin position="12"/>
        <end position="30"/>
    </location>
</feature>
<dbReference type="PANTHER" id="PTHR10587:SF125">
    <property type="entry name" value="POLYSACCHARIDE DEACETYLASE YHEN-RELATED"/>
    <property type="match status" value="1"/>
</dbReference>
<dbReference type="PANTHER" id="PTHR10587">
    <property type="entry name" value="GLYCOSYL TRANSFERASE-RELATED"/>
    <property type="match status" value="1"/>
</dbReference>